<comment type="caution">
    <text evidence="1">The sequence shown here is derived from an EMBL/GenBank/DDBJ whole genome shotgun (WGS) entry which is preliminary data.</text>
</comment>
<organism evidence="1 2">
    <name type="scientific">Parabacteroides faecalis</name>
    <dbReference type="NCBI Taxonomy" id="2924040"/>
    <lineage>
        <taxon>Bacteria</taxon>
        <taxon>Pseudomonadati</taxon>
        <taxon>Bacteroidota</taxon>
        <taxon>Bacteroidia</taxon>
        <taxon>Bacteroidales</taxon>
        <taxon>Tannerellaceae</taxon>
        <taxon>Parabacteroides</taxon>
    </lineage>
</organism>
<protein>
    <submittedName>
        <fullName evidence="1">DUF4286 family protein</fullName>
    </submittedName>
</protein>
<dbReference type="Pfam" id="PF14114">
    <property type="entry name" value="DUF4286"/>
    <property type="match status" value="1"/>
</dbReference>
<accession>A0ABT0C0V7</accession>
<evidence type="ECO:0000313" key="2">
    <source>
        <dbReference type="Proteomes" id="UP001165444"/>
    </source>
</evidence>
<keyword evidence="2" id="KW-1185">Reference proteome</keyword>
<name>A0ABT0C0V7_9BACT</name>
<sequence length="103" mass="11944">MIIYNITFHIEKDIVPECLNFLKSIYIPLATQSGFMHSPCLHRVLPHSEEEEGCSFAVQFRVKNIDTLNYWIEREGQAISRQLIQQFGSKVIGFTTVLEEIEL</sequence>
<reference evidence="1 2" key="1">
    <citation type="submission" date="2022-03" db="EMBL/GenBank/DDBJ databases">
        <title>Parabacteroides sp. nov. isolated from swine feces.</title>
        <authorList>
            <person name="Bak J.E."/>
        </authorList>
    </citation>
    <scope>NUCLEOTIDE SEQUENCE [LARGE SCALE GENOMIC DNA]</scope>
    <source>
        <strain evidence="1 2">AGMB00274</strain>
    </source>
</reference>
<dbReference type="InterPro" id="IPR025563">
    <property type="entry name" value="DUF4286"/>
</dbReference>
<dbReference type="EMBL" id="JAKZMM010000018">
    <property type="protein sequence ID" value="MCJ2380663.1"/>
    <property type="molecule type" value="Genomic_DNA"/>
</dbReference>
<evidence type="ECO:0000313" key="1">
    <source>
        <dbReference type="EMBL" id="MCJ2380663.1"/>
    </source>
</evidence>
<proteinExistence type="predicted"/>
<dbReference type="RefSeq" id="WP_022455553.1">
    <property type="nucleotide sequence ID" value="NZ_JAKZMM010000018.1"/>
</dbReference>
<dbReference type="Proteomes" id="UP001165444">
    <property type="component" value="Unassembled WGS sequence"/>
</dbReference>
<gene>
    <name evidence="1" type="ORF">MUN53_08585</name>
</gene>